<keyword evidence="3" id="KW-1185">Reference proteome</keyword>
<dbReference type="SUPFAM" id="SSF53335">
    <property type="entry name" value="S-adenosyl-L-methionine-dependent methyltransferases"/>
    <property type="match status" value="1"/>
</dbReference>
<dbReference type="Proteomes" id="UP000240988">
    <property type="component" value="Unassembled WGS sequence"/>
</dbReference>
<dbReference type="Gene3D" id="3.40.50.150">
    <property type="entry name" value="Vaccinia Virus protein VP39"/>
    <property type="match status" value="1"/>
</dbReference>
<dbReference type="CDD" id="cd02440">
    <property type="entry name" value="AdoMet_MTases"/>
    <property type="match status" value="1"/>
</dbReference>
<organism evidence="2 3">
    <name type="scientific">Mycobacterium rhizamassiliense</name>
    <dbReference type="NCBI Taxonomy" id="1841860"/>
    <lineage>
        <taxon>Bacteria</taxon>
        <taxon>Bacillati</taxon>
        <taxon>Actinomycetota</taxon>
        <taxon>Actinomycetes</taxon>
        <taxon>Mycobacteriales</taxon>
        <taxon>Mycobacteriaceae</taxon>
        <taxon>Mycobacterium</taxon>
    </lineage>
</organism>
<evidence type="ECO:0000313" key="3">
    <source>
        <dbReference type="Proteomes" id="UP000240988"/>
    </source>
</evidence>
<dbReference type="RefSeq" id="WP_077090246.1">
    <property type="nucleotide sequence ID" value="NZ_LT721901.1"/>
</dbReference>
<dbReference type="Pfam" id="PF08241">
    <property type="entry name" value="Methyltransf_11"/>
    <property type="match status" value="1"/>
</dbReference>
<name>A0A2U3P1Z8_9MYCO</name>
<evidence type="ECO:0000259" key="1">
    <source>
        <dbReference type="Pfam" id="PF08241"/>
    </source>
</evidence>
<dbReference type="AlphaFoldDB" id="A0A2U3P1Z8"/>
<dbReference type="InterPro" id="IPR029063">
    <property type="entry name" value="SAM-dependent_MTases_sf"/>
</dbReference>
<reference evidence="2 3" key="1">
    <citation type="submission" date="2017-01" db="EMBL/GenBank/DDBJ databases">
        <authorList>
            <consortium name="Urmite Genomes"/>
        </authorList>
    </citation>
    <scope>NUCLEOTIDE SEQUENCE [LARGE SCALE GENOMIC DNA]</scope>
    <source>
        <strain evidence="2 3">AB57</strain>
    </source>
</reference>
<dbReference type="PANTHER" id="PTHR43591:SF24">
    <property type="entry name" value="2-METHOXY-6-POLYPRENYL-1,4-BENZOQUINOL METHYLASE, MITOCHONDRIAL"/>
    <property type="match status" value="1"/>
</dbReference>
<dbReference type="STRING" id="1841860.GCA_900157375_05626"/>
<dbReference type="PANTHER" id="PTHR43591">
    <property type="entry name" value="METHYLTRANSFERASE"/>
    <property type="match status" value="1"/>
</dbReference>
<dbReference type="GO" id="GO:0008757">
    <property type="term" value="F:S-adenosylmethionine-dependent methyltransferase activity"/>
    <property type="evidence" value="ECO:0007669"/>
    <property type="project" value="InterPro"/>
</dbReference>
<sequence length="273" mass="29103">MTAATETDRGLETKHRALWALGDYATVATDVVAPLGPVLVTASGIGTGDRVLDVAAGTGNVAIPAALRGADVVAGDLCPDLLARGEASARARGIGLRWQQANAEALPWDSDEFDAVLSCVGVMFAPHHQRAADELVRVCRPGGRIGLISWTPEGFIGEMFATTKPYVAAPPPGVQPPALWGNADHVRALLGERVTEFTTQRCALRVDRFDDGAMFRDFFKANYGPTIAAYRGIADEPDRIAALDAQLAALGDRYLAGSSAMEWEYLLVTARKR</sequence>
<accession>A0A2U3P1Z8</accession>
<dbReference type="InterPro" id="IPR013216">
    <property type="entry name" value="Methyltransf_11"/>
</dbReference>
<protein>
    <recommendedName>
        <fullName evidence="1">Methyltransferase type 11 domain-containing protein</fullName>
    </recommendedName>
</protein>
<proteinExistence type="predicted"/>
<feature type="domain" description="Methyltransferase type 11" evidence="1">
    <location>
        <begin position="52"/>
        <end position="145"/>
    </location>
</feature>
<gene>
    <name evidence="2" type="ORF">MRAB57_5623</name>
</gene>
<dbReference type="OrthoDB" id="9795634at2"/>
<evidence type="ECO:0000313" key="2">
    <source>
        <dbReference type="EMBL" id="SPM37774.1"/>
    </source>
</evidence>
<dbReference type="EMBL" id="FUFA01000006">
    <property type="protein sequence ID" value="SPM37774.1"/>
    <property type="molecule type" value="Genomic_DNA"/>
</dbReference>